<organism evidence="2">
    <name type="scientific">marine sediment metagenome</name>
    <dbReference type="NCBI Taxonomy" id="412755"/>
    <lineage>
        <taxon>unclassified sequences</taxon>
        <taxon>metagenomes</taxon>
        <taxon>ecological metagenomes</taxon>
    </lineage>
</organism>
<dbReference type="InterPro" id="IPR050179">
    <property type="entry name" value="Trans_hexapeptide_repeat"/>
</dbReference>
<dbReference type="SUPFAM" id="SSF51161">
    <property type="entry name" value="Trimeric LpxA-like enzymes"/>
    <property type="match status" value="1"/>
</dbReference>
<dbReference type="InterPro" id="IPR041561">
    <property type="entry name" value="PglD_N"/>
</dbReference>
<comment type="caution">
    <text evidence="2">The sequence shown here is derived from an EMBL/GenBank/DDBJ whole genome shotgun (WGS) entry which is preliminary data.</text>
</comment>
<dbReference type="EMBL" id="LAZR01001882">
    <property type="protein sequence ID" value="KKN37623.1"/>
    <property type="molecule type" value="Genomic_DNA"/>
</dbReference>
<evidence type="ECO:0000259" key="1">
    <source>
        <dbReference type="Pfam" id="PF17836"/>
    </source>
</evidence>
<dbReference type="AlphaFoldDB" id="A0A0F9T7Z0"/>
<proteinExistence type="predicted"/>
<accession>A0A0F9T7Z0</accession>
<name>A0A0F9T7Z0_9ZZZZ</name>
<dbReference type="PANTHER" id="PTHR43300:SF7">
    <property type="entry name" value="UDP-N-ACETYLBACILLOSAMINE N-ACETYLTRANSFERASE"/>
    <property type="match status" value="1"/>
</dbReference>
<dbReference type="PANTHER" id="PTHR43300">
    <property type="entry name" value="ACETYLTRANSFERASE"/>
    <property type="match status" value="1"/>
</dbReference>
<dbReference type="Gene3D" id="3.40.50.20">
    <property type="match status" value="1"/>
</dbReference>
<reference evidence="2" key="1">
    <citation type="journal article" date="2015" name="Nature">
        <title>Complex archaea that bridge the gap between prokaryotes and eukaryotes.</title>
        <authorList>
            <person name="Spang A."/>
            <person name="Saw J.H."/>
            <person name="Jorgensen S.L."/>
            <person name="Zaremba-Niedzwiedzka K."/>
            <person name="Martijn J."/>
            <person name="Lind A.E."/>
            <person name="van Eijk R."/>
            <person name="Schleper C."/>
            <person name="Guy L."/>
            <person name="Ettema T.J."/>
        </authorList>
    </citation>
    <scope>NUCLEOTIDE SEQUENCE</scope>
</reference>
<evidence type="ECO:0000313" key="2">
    <source>
        <dbReference type="EMBL" id="KKN37623.1"/>
    </source>
</evidence>
<dbReference type="CDD" id="cd03360">
    <property type="entry name" value="LbH_AT_putative"/>
    <property type="match status" value="1"/>
</dbReference>
<dbReference type="Gene3D" id="2.160.10.10">
    <property type="entry name" value="Hexapeptide repeat proteins"/>
    <property type="match status" value="1"/>
</dbReference>
<dbReference type="Pfam" id="PF17836">
    <property type="entry name" value="PglD_N"/>
    <property type="match status" value="1"/>
</dbReference>
<feature type="domain" description="PglD N-terminal" evidence="1">
    <location>
        <begin position="3"/>
        <end position="78"/>
    </location>
</feature>
<dbReference type="InterPro" id="IPR011004">
    <property type="entry name" value="Trimer_LpxA-like_sf"/>
</dbReference>
<protein>
    <recommendedName>
        <fullName evidence="1">PglD N-terminal domain-containing protein</fullName>
    </recommendedName>
</protein>
<gene>
    <name evidence="2" type="ORF">LCGC14_0761600</name>
</gene>
<sequence>MNKIAIFGCSGFALEVADICYELGYESILLLSDSNDNLPDINGLNIRSENDVGELNDSGYEFAIGIGDSLIRKKISDKYNELEFPNLIHPSAIFGLNQRNSLELVRGNIITAGVIFTNSIKLGSFGVYNLKASIGHDCIIDDFVSIMPNVTVSGNVHIFEGAFIGASATILQGNNDKKITIGSFSTVGGSSLVTKSVEDGVTVFGIPAKKFRIQGVK</sequence>
<dbReference type="InterPro" id="IPR020019">
    <property type="entry name" value="AcTrfase_PglD-like"/>
</dbReference>